<evidence type="ECO:0000259" key="2">
    <source>
        <dbReference type="Pfam" id="PF03067"/>
    </source>
</evidence>
<evidence type="ECO:0000313" key="4">
    <source>
        <dbReference type="Proteomes" id="UP000076321"/>
    </source>
</evidence>
<feature type="region of interest" description="Disordered" evidence="1">
    <location>
        <begin position="20"/>
        <end position="44"/>
    </location>
</feature>
<proteinExistence type="predicted"/>
<sequence>MERPWSTCAYRGRRRRKADRFLGGVGPPSRVRTRRNRSSGPFWKDTTFYKQRKPADRGNAYRLQANLTGERTGRHLIYSIRQRHWPDSGEPFCSCSDVIFN</sequence>
<protein>
    <recommendedName>
        <fullName evidence="2">Chitin-binding type-4 domain-containing protein</fullName>
    </recommendedName>
</protein>
<reference evidence="3 4" key="1">
    <citation type="submission" date="2015-12" db="EMBL/GenBank/DDBJ databases">
        <title>Amycolatopsis regifaucium genome sequencing and assembly.</title>
        <authorList>
            <person name="Mayilraj S."/>
        </authorList>
    </citation>
    <scope>NUCLEOTIDE SEQUENCE [LARGE SCALE GENOMIC DNA]</scope>
    <source>
        <strain evidence="3 4">GY080</strain>
    </source>
</reference>
<dbReference type="EMBL" id="LQCI01000026">
    <property type="protein sequence ID" value="KZB83032.1"/>
    <property type="molecule type" value="Genomic_DNA"/>
</dbReference>
<dbReference type="RefSeq" id="WP_063054129.1">
    <property type="nucleotide sequence ID" value="NZ_FOPQ01000032.1"/>
</dbReference>
<dbReference type="InterPro" id="IPR004302">
    <property type="entry name" value="Cellulose/chitin-bd_N"/>
</dbReference>
<evidence type="ECO:0000256" key="1">
    <source>
        <dbReference type="SAM" id="MobiDB-lite"/>
    </source>
</evidence>
<comment type="caution">
    <text evidence="3">The sequence shown here is derived from an EMBL/GenBank/DDBJ whole genome shotgun (WGS) entry which is preliminary data.</text>
</comment>
<dbReference type="Gene3D" id="2.70.50.50">
    <property type="entry name" value="chitin-binding protein cbp21"/>
    <property type="match status" value="1"/>
</dbReference>
<name>A0A154MEX8_9PSEU</name>
<organism evidence="3 4">
    <name type="scientific">Amycolatopsis regifaucium</name>
    <dbReference type="NCBI Taxonomy" id="546365"/>
    <lineage>
        <taxon>Bacteria</taxon>
        <taxon>Bacillati</taxon>
        <taxon>Actinomycetota</taxon>
        <taxon>Actinomycetes</taxon>
        <taxon>Pseudonocardiales</taxon>
        <taxon>Pseudonocardiaceae</taxon>
        <taxon>Amycolatopsis</taxon>
    </lineage>
</organism>
<dbReference type="Proteomes" id="UP000076321">
    <property type="component" value="Unassembled WGS sequence"/>
</dbReference>
<dbReference type="Pfam" id="PF03067">
    <property type="entry name" value="LPMO_10"/>
    <property type="match status" value="1"/>
</dbReference>
<dbReference type="AlphaFoldDB" id="A0A154MEX8"/>
<accession>A0A154MEX8</accession>
<feature type="domain" description="Chitin-binding type-4" evidence="2">
    <location>
        <begin position="50"/>
        <end position="98"/>
    </location>
</feature>
<evidence type="ECO:0000313" key="3">
    <source>
        <dbReference type="EMBL" id="KZB83032.1"/>
    </source>
</evidence>
<gene>
    <name evidence="3" type="ORF">AVL48_36870</name>
</gene>